<dbReference type="AlphaFoldDB" id="T0R743"/>
<dbReference type="GO" id="GO:0003682">
    <property type="term" value="F:chromatin binding"/>
    <property type="evidence" value="ECO:0007669"/>
    <property type="project" value="TreeGrafter"/>
</dbReference>
<dbReference type="GO" id="GO:0000796">
    <property type="term" value="C:condensin complex"/>
    <property type="evidence" value="ECO:0007669"/>
    <property type="project" value="TreeGrafter"/>
</dbReference>
<evidence type="ECO:0000259" key="5">
    <source>
        <dbReference type="Pfam" id="PF06278"/>
    </source>
</evidence>
<keyword evidence="3" id="KW-0539">Nucleus</keyword>
<sequence>MAASASATGHLLEPIRDLGWQLDLAAELEEYLQAIQADESDLVNFAQAALLVQNSTVRYSKKVENLYTLVLDALTQFQSHPEKERTTKRQRTAHGSASRGTASDSTVLATSDFESHGSSLDAPVHWTFHKRVEESDKIDLLPNTQLLHASSKRITTKTFQASMALMGSLVPDEVVTGESFKLRSCTVHSKSGALLLDDCSKLLLDPDAAVPTVELPAEAANVTFRRGTLLGNISEGDEEAPENDAVSSESVMATETNGEVDDNNDVNDDGMDYDFGGGYESPMKDVAPSSAPTTPPPPQETDFAATMNASPVKSKPDPWLQLDPYDASQSVSQPFTKGVTYTTPKLKTTKSAIAKDEPLYDPNAKRAQRSAERLKRQLAAKPASLFMSFDFENVPFRQLHLQYANAIVRTDAAATAPKAAPLFVPADEMSTAPMLEANDDDVVVDDYGFDAGVSDYEDDDGCVPYSPAPPPVKAEGTKEEDIFKADDDVPSYEDLCKQHIEQFLHGSEHYKKQTTLTRKVAKWQASLAPLLTAQEARPPFDIQACGKNIVDHLEPTAPRAFGAVVQGLSVYEVCRMFTATLQLANAGSVELAHTNDIDSLELIVRA</sequence>
<evidence type="ECO:0000313" key="7">
    <source>
        <dbReference type="EMBL" id="EQC42761.1"/>
    </source>
</evidence>
<dbReference type="GO" id="GO:0010032">
    <property type="term" value="P:meiotic chromosome condensation"/>
    <property type="evidence" value="ECO:0007669"/>
    <property type="project" value="TreeGrafter"/>
</dbReference>
<evidence type="ECO:0000313" key="8">
    <source>
        <dbReference type="Proteomes" id="UP000030762"/>
    </source>
</evidence>
<dbReference type="VEuPathDB" id="FungiDB:SDRG_00484"/>
<evidence type="ECO:0000259" key="6">
    <source>
        <dbReference type="Pfam" id="PF16858"/>
    </source>
</evidence>
<evidence type="ECO:0000256" key="1">
    <source>
        <dbReference type="ARBA" id="ARBA00004123"/>
    </source>
</evidence>
<comment type="similarity">
    <text evidence="2">Belongs to the CND2 H2 (condensin-2 subunit 2) family.</text>
</comment>
<protein>
    <recommendedName>
        <fullName evidence="9">Condensin-2 complex subunit H2</fullName>
    </recommendedName>
</protein>
<feature type="region of interest" description="Disordered" evidence="4">
    <location>
        <begin position="277"/>
        <end position="303"/>
    </location>
</feature>
<feature type="compositionally biased region" description="Polar residues" evidence="4">
    <location>
        <begin position="93"/>
        <end position="106"/>
    </location>
</feature>
<dbReference type="InterPro" id="IPR031737">
    <property type="entry name" value="CNDH2_C"/>
</dbReference>
<dbReference type="PANTHER" id="PTHR14324:SF3">
    <property type="entry name" value="CONDENSIN-2 COMPLEX SUBUNIT H2"/>
    <property type="match status" value="1"/>
</dbReference>
<dbReference type="OrthoDB" id="10038475at2759"/>
<gene>
    <name evidence="7" type="ORF">SDRG_00484</name>
</gene>
<comment type="subcellular location">
    <subcellularLocation>
        <location evidence="1">Nucleus</location>
    </subcellularLocation>
</comment>
<dbReference type="Pfam" id="PF06278">
    <property type="entry name" value="CNDH2_N"/>
    <property type="match status" value="1"/>
</dbReference>
<dbReference type="PANTHER" id="PTHR14324">
    <property type="entry name" value="CONDENSIN-2 COMPLEX SUBUNIT H2"/>
    <property type="match status" value="1"/>
</dbReference>
<dbReference type="STRING" id="1156394.T0R743"/>
<evidence type="ECO:0000256" key="4">
    <source>
        <dbReference type="SAM" id="MobiDB-lite"/>
    </source>
</evidence>
<evidence type="ECO:0000256" key="3">
    <source>
        <dbReference type="ARBA" id="ARBA00023242"/>
    </source>
</evidence>
<accession>T0R743</accession>
<organism evidence="7 8">
    <name type="scientific">Saprolegnia diclina (strain VS20)</name>
    <dbReference type="NCBI Taxonomy" id="1156394"/>
    <lineage>
        <taxon>Eukaryota</taxon>
        <taxon>Sar</taxon>
        <taxon>Stramenopiles</taxon>
        <taxon>Oomycota</taxon>
        <taxon>Saprolegniomycetes</taxon>
        <taxon>Saprolegniales</taxon>
        <taxon>Saprolegniaceae</taxon>
        <taxon>Saprolegnia</taxon>
    </lineage>
</organism>
<feature type="region of interest" description="Disordered" evidence="4">
    <location>
        <begin position="79"/>
        <end position="106"/>
    </location>
</feature>
<dbReference type="eggNOG" id="KOG2359">
    <property type="taxonomic scope" value="Eukaryota"/>
</dbReference>
<dbReference type="InParanoid" id="T0R743"/>
<dbReference type="GeneID" id="19941211"/>
<dbReference type="InterPro" id="IPR031739">
    <property type="entry name" value="Ncaph2"/>
</dbReference>
<feature type="domain" description="Condensin II complex subunit H2 N-terminal" evidence="5">
    <location>
        <begin position="9"/>
        <end position="99"/>
    </location>
</feature>
<dbReference type="GO" id="GO:0051306">
    <property type="term" value="P:mitotic sister chromatid separation"/>
    <property type="evidence" value="ECO:0007669"/>
    <property type="project" value="TreeGrafter"/>
</dbReference>
<dbReference type="EMBL" id="JH767132">
    <property type="protein sequence ID" value="EQC42761.1"/>
    <property type="molecule type" value="Genomic_DNA"/>
</dbReference>
<evidence type="ECO:0000256" key="2">
    <source>
        <dbReference type="ARBA" id="ARBA00007844"/>
    </source>
</evidence>
<dbReference type="OMA" id="FDPPEHK"/>
<evidence type="ECO:0008006" key="9">
    <source>
        <dbReference type="Google" id="ProtNLM"/>
    </source>
</evidence>
<dbReference type="Proteomes" id="UP000030762">
    <property type="component" value="Unassembled WGS sequence"/>
</dbReference>
<dbReference type="GO" id="GO:0005634">
    <property type="term" value="C:nucleus"/>
    <property type="evidence" value="ECO:0007669"/>
    <property type="project" value="UniProtKB-SubCell"/>
</dbReference>
<proteinExistence type="inferred from homology"/>
<dbReference type="RefSeq" id="XP_008604184.1">
    <property type="nucleotide sequence ID" value="XM_008605962.1"/>
</dbReference>
<dbReference type="InterPro" id="IPR009378">
    <property type="entry name" value="H2_N"/>
</dbReference>
<dbReference type="Pfam" id="PF16858">
    <property type="entry name" value="CNDH2_C"/>
    <property type="match status" value="1"/>
</dbReference>
<keyword evidence="8" id="KW-1185">Reference proteome</keyword>
<name>T0R743_SAPDV</name>
<reference evidence="7 8" key="1">
    <citation type="submission" date="2012-04" db="EMBL/GenBank/DDBJ databases">
        <title>The Genome Sequence of Saprolegnia declina VS20.</title>
        <authorList>
            <consortium name="The Broad Institute Genome Sequencing Platform"/>
            <person name="Russ C."/>
            <person name="Nusbaum C."/>
            <person name="Tyler B."/>
            <person name="van West P."/>
            <person name="Dieguez-Uribeondo J."/>
            <person name="de Bruijn I."/>
            <person name="Tripathy S."/>
            <person name="Jiang R."/>
            <person name="Young S.K."/>
            <person name="Zeng Q."/>
            <person name="Gargeya S."/>
            <person name="Fitzgerald M."/>
            <person name="Haas B."/>
            <person name="Abouelleil A."/>
            <person name="Alvarado L."/>
            <person name="Arachchi H.M."/>
            <person name="Berlin A."/>
            <person name="Chapman S.B."/>
            <person name="Goldberg J."/>
            <person name="Griggs A."/>
            <person name="Gujja S."/>
            <person name="Hansen M."/>
            <person name="Howarth C."/>
            <person name="Imamovic A."/>
            <person name="Larimer J."/>
            <person name="McCowen C."/>
            <person name="Montmayeur A."/>
            <person name="Murphy C."/>
            <person name="Neiman D."/>
            <person name="Pearson M."/>
            <person name="Priest M."/>
            <person name="Roberts A."/>
            <person name="Saif S."/>
            <person name="Shea T."/>
            <person name="Sisk P."/>
            <person name="Sykes S."/>
            <person name="Wortman J."/>
            <person name="Nusbaum C."/>
            <person name="Birren B."/>
        </authorList>
    </citation>
    <scope>NUCLEOTIDE SEQUENCE [LARGE SCALE GENOMIC DNA]</scope>
    <source>
        <strain evidence="7 8">VS20</strain>
    </source>
</reference>
<feature type="domain" description="Condensin-2 complex subunit H2 C-terminal" evidence="6">
    <location>
        <begin position="491"/>
        <end position="598"/>
    </location>
</feature>